<dbReference type="AlphaFoldDB" id="A0A1I3GZF0"/>
<evidence type="ECO:0000256" key="3">
    <source>
        <dbReference type="ARBA" id="ARBA00023163"/>
    </source>
</evidence>
<evidence type="ECO:0000259" key="4">
    <source>
        <dbReference type="Pfam" id="PF04542"/>
    </source>
</evidence>
<dbReference type="OrthoDB" id="6383365at2"/>
<keyword evidence="1" id="KW-0805">Transcription regulation</keyword>
<evidence type="ECO:0000256" key="2">
    <source>
        <dbReference type="ARBA" id="ARBA00023082"/>
    </source>
</evidence>
<keyword evidence="6" id="KW-1185">Reference proteome</keyword>
<dbReference type="Pfam" id="PF04542">
    <property type="entry name" value="Sigma70_r2"/>
    <property type="match status" value="1"/>
</dbReference>
<dbReference type="PANTHER" id="PTHR43133:SF51">
    <property type="entry name" value="RNA POLYMERASE SIGMA FACTOR"/>
    <property type="match status" value="1"/>
</dbReference>
<dbReference type="NCBIfam" id="TIGR02937">
    <property type="entry name" value="sigma70-ECF"/>
    <property type="match status" value="1"/>
</dbReference>
<feature type="domain" description="RNA polymerase sigma-70 region 2" evidence="4">
    <location>
        <begin position="28"/>
        <end position="95"/>
    </location>
</feature>
<dbReference type="Gene3D" id="1.10.1740.10">
    <property type="match status" value="1"/>
</dbReference>
<keyword evidence="2" id="KW-0731">Sigma factor</keyword>
<dbReference type="SUPFAM" id="SSF88946">
    <property type="entry name" value="Sigma2 domain of RNA polymerase sigma factors"/>
    <property type="match status" value="1"/>
</dbReference>
<dbReference type="PANTHER" id="PTHR43133">
    <property type="entry name" value="RNA POLYMERASE ECF-TYPE SIGMA FACTO"/>
    <property type="match status" value="1"/>
</dbReference>
<dbReference type="InterPro" id="IPR007627">
    <property type="entry name" value="RNA_pol_sigma70_r2"/>
</dbReference>
<evidence type="ECO:0000313" key="5">
    <source>
        <dbReference type="EMBL" id="SFI28809.1"/>
    </source>
</evidence>
<dbReference type="InterPro" id="IPR013325">
    <property type="entry name" value="RNA_pol_sigma_r2"/>
</dbReference>
<reference evidence="6" key="1">
    <citation type="submission" date="2016-10" db="EMBL/GenBank/DDBJ databases">
        <authorList>
            <person name="Varghese N."/>
            <person name="Submissions S."/>
        </authorList>
    </citation>
    <scope>NUCLEOTIDE SEQUENCE [LARGE SCALE GENOMIC DNA]</scope>
    <source>
        <strain evidence="6">DSM 26348</strain>
    </source>
</reference>
<sequence length="190" mass="21946">MPFSCDLELLLVDPAPSIDRQYEEFLRLFSQNRERLFAYIFSLLPNHADAEDVFQRCSLLLWRKFSEFDVERNFLAWACGVALNEVRNFLRSAHRDRLRFDSSLVTQLSDHRLGALETSGENLKILQGCLEALKATEQDLVRVAYDGNSTLKDFADATGQALQTLYNRLGRIRRMLLECVRRKLATESLP</sequence>
<dbReference type="NCBIfam" id="TIGR02989">
    <property type="entry name" value="Sig-70_gvs1"/>
    <property type="match status" value="1"/>
</dbReference>
<evidence type="ECO:0000256" key="1">
    <source>
        <dbReference type="ARBA" id="ARBA00023015"/>
    </source>
</evidence>
<dbReference type="InterPro" id="IPR039425">
    <property type="entry name" value="RNA_pol_sigma-70-like"/>
</dbReference>
<dbReference type="EMBL" id="FOQD01000007">
    <property type="protein sequence ID" value="SFI28809.1"/>
    <property type="molecule type" value="Genomic_DNA"/>
</dbReference>
<dbReference type="InterPro" id="IPR014284">
    <property type="entry name" value="RNA_pol_sigma-70_dom"/>
</dbReference>
<dbReference type="InterPro" id="IPR014331">
    <property type="entry name" value="RNA_pol_sigma70_ECF_RHOBA"/>
</dbReference>
<gene>
    <name evidence="5" type="ORF">SAMN05421753_107190</name>
</gene>
<dbReference type="Proteomes" id="UP000199518">
    <property type="component" value="Unassembled WGS sequence"/>
</dbReference>
<keyword evidence="3" id="KW-0804">Transcription</keyword>
<protein>
    <submittedName>
        <fullName evidence="5">RNA polymerase sigma-70 factor, ECF subfamily</fullName>
    </submittedName>
</protein>
<accession>A0A1I3GZF0</accession>
<dbReference type="GO" id="GO:0016987">
    <property type="term" value="F:sigma factor activity"/>
    <property type="evidence" value="ECO:0007669"/>
    <property type="project" value="UniProtKB-KW"/>
</dbReference>
<dbReference type="STRING" id="1576369.SAMN05421753_107190"/>
<dbReference type="RefSeq" id="WP_092050086.1">
    <property type="nucleotide sequence ID" value="NZ_FOQD01000007.1"/>
</dbReference>
<proteinExistence type="predicted"/>
<evidence type="ECO:0000313" key="6">
    <source>
        <dbReference type="Proteomes" id="UP000199518"/>
    </source>
</evidence>
<organism evidence="5 6">
    <name type="scientific">Planctomicrobium piriforme</name>
    <dbReference type="NCBI Taxonomy" id="1576369"/>
    <lineage>
        <taxon>Bacteria</taxon>
        <taxon>Pseudomonadati</taxon>
        <taxon>Planctomycetota</taxon>
        <taxon>Planctomycetia</taxon>
        <taxon>Planctomycetales</taxon>
        <taxon>Planctomycetaceae</taxon>
        <taxon>Planctomicrobium</taxon>
    </lineage>
</organism>
<dbReference type="GO" id="GO:0006352">
    <property type="term" value="P:DNA-templated transcription initiation"/>
    <property type="evidence" value="ECO:0007669"/>
    <property type="project" value="InterPro"/>
</dbReference>
<name>A0A1I3GZF0_9PLAN</name>